<dbReference type="Gene3D" id="1.25.40.10">
    <property type="entry name" value="Tetratricopeptide repeat domain"/>
    <property type="match status" value="1"/>
</dbReference>
<dbReference type="PANTHER" id="PTHR11102">
    <property type="entry name" value="SEL-1-LIKE PROTEIN"/>
    <property type="match status" value="1"/>
</dbReference>
<dbReference type="PANTHER" id="PTHR11102:SF160">
    <property type="entry name" value="ERAD-ASSOCIATED E3 UBIQUITIN-PROTEIN LIGASE COMPONENT HRD3"/>
    <property type="match status" value="1"/>
</dbReference>
<dbReference type="Proteomes" id="UP001059934">
    <property type="component" value="Chromosome"/>
</dbReference>
<protein>
    <submittedName>
        <fullName evidence="2">Sel1 repeat family protein</fullName>
    </submittedName>
</protein>
<organism evidence="2 3">
    <name type="scientific">SAR92 clade bacterium H455</name>
    <dbReference type="NCBI Taxonomy" id="2974818"/>
    <lineage>
        <taxon>Bacteria</taxon>
        <taxon>Pseudomonadati</taxon>
        <taxon>Pseudomonadota</taxon>
        <taxon>Gammaproteobacteria</taxon>
        <taxon>Cellvibrionales</taxon>
        <taxon>Porticoccaceae</taxon>
        <taxon>SAR92 clade</taxon>
    </lineage>
</organism>
<dbReference type="SMART" id="SM00671">
    <property type="entry name" value="SEL1"/>
    <property type="match status" value="4"/>
</dbReference>
<feature type="signal peptide" evidence="1">
    <location>
        <begin position="1"/>
        <end position="20"/>
    </location>
</feature>
<proteinExistence type="predicted"/>
<dbReference type="InterPro" id="IPR050767">
    <property type="entry name" value="Sel1_AlgK"/>
</dbReference>
<dbReference type="SUPFAM" id="SSF81901">
    <property type="entry name" value="HCP-like"/>
    <property type="match status" value="1"/>
</dbReference>
<sequence length="232" mass="25818">MKQLQLGILFFALISGSVQAGPFEAGLSALDRAHYATAMRAWQGLALEGVAEAQNNVGHLYEQGHGVSQNYSTAMDWYRKAADQGLAEAQHNMGMLYYHGYGVAENQRTAAKWFKRAALQELVDSEYMLGLAYHEGKGVELNYELARYWFRKAAIKAYGNAQFMYAFMLQAGEVEEPKSFEALVWSEVARLNGQAGTVDIAYIAKLKLEDEQIIEAEMRAVSCIESGYSDCP</sequence>
<evidence type="ECO:0000256" key="1">
    <source>
        <dbReference type="SAM" id="SignalP"/>
    </source>
</evidence>
<name>A0ABY5TPG9_9GAMM</name>
<evidence type="ECO:0000313" key="3">
    <source>
        <dbReference type="Proteomes" id="UP001059934"/>
    </source>
</evidence>
<gene>
    <name evidence="2" type="ORF">NYF23_00820</name>
</gene>
<reference evidence="2" key="1">
    <citation type="submission" date="2022-08" db="EMBL/GenBank/DDBJ databases">
        <title>Catabolic pathway analysis in culturable SAR92 clade bacteria reveals their overlooked roles in DMSP degradation in coastal seas.</title>
        <authorList>
            <person name="He X."/>
            <person name="Zhang X."/>
            <person name="Zhang Y."/>
        </authorList>
    </citation>
    <scope>NUCLEOTIDE SEQUENCE</scope>
    <source>
        <strain evidence="2">H455</strain>
    </source>
</reference>
<keyword evidence="1" id="KW-0732">Signal</keyword>
<dbReference type="Pfam" id="PF08238">
    <property type="entry name" value="Sel1"/>
    <property type="match status" value="4"/>
</dbReference>
<keyword evidence="3" id="KW-1185">Reference proteome</keyword>
<accession>A0ABY5TPG9</accession>
<evidence type="ECO:0000313" key="2">
    <source>
        <dbReference type="EMBL" id="UVW35164.1"/>
    </source>
</evidence>
<feature type="chain" id="PRO_5045189478" evidence="1">
    <location>
        <begin position="21"/>
        <end position="232"/>
    </location>
</feature>
<dbReference type="EMBL" id="CP103416">
    <property type="protein sequence ID" value="UVW35164.1"/>
    <property type="molecule type" value="Genomic_DNA"/>
</dbReference>
<dbReference type="InterPro" id="IPR011990">
    <property type="entry name" value="TPR-like_helical_dom_sf"/>
</dbReference>
<dbReference type="InterPro" id="IPR006597">
    <property type="entry name" value="Sel1-like"/>
</dbReference>